<dbReference type="PROSITE" id="PS50109">
    <property type="entry name" value="HIS_KIN"/>
    <property type="match status" value="1"/>
</dbReference>
<evidence type="ECO:0000256" key="5">
    <source>
        <dbReference type="ARBA" id="ARBA00022777"/>
    </source>
</evidence>
<dbReference type="EC" id="2.7.13.3" evidence="2"/>
<reference evidence="7" key="1">
    <citation type="submission" date="2022-08" db="EMBL/GenBank/DDBJ databases">
        <title>Genomic Encyclopedia of Type Strains, Phase V (KMG-V): Genome sequencing to study the core and pangenomes of soil and plant-associated prokaryotes.</title>
        <authorList>
            <person name="Whitman W."/>
        </authorList>
    </citation>
    <scope>NUCLEOTIDE SEQUENCE</scope>
    <source>
        <strain evidence="7">SP2016B</strain>
        <strain evidence="8">SP3012</strain>
    </source>
</reference>
<evidence type="ECO:0000256" key="3">
    <source>
        <dbReference type="ARBA" id="ARBA00022553"/>
    </source>
</evidence>
<dbReference type="Pfam" id="PF02518">
    <property type="entry name" value="HATPase_c"/>
    <property type="match status" value="1"/>
</dbReference>
<evidence type="ECO:0000313" key="9">
    <source>
        <dbReference type="Proteomes" id="UP001155034"/>
    </source>
</evidence>
<dbReference type="SMART" id="SM00387">
    <property type="entry name" value="HATPase_c"/>
    <property type="match status" value="1"/>
</dbReference>
<keyword evidence="5 7" id="KW-0418">Kinase</keyword>
<dbReference type="GO" id="GO:0007234">
    <property type="term" value="P:osmosensory signaling via phosphorelay pathway"/>
    <property type="evidence" value="ECO:0007669"/>
    <property type="project" value="TreeGrafter"/>
</dbReference>
<evidence type="ECO:0000259" key="6">
    <source>
        <dbReference type="PROSITE" id="PS50109"/>
    </source>
</evidence>
<evidence type="ECO:0000256" key="2">
    <source>
        <dbReference type="ARBA" id="ARBA00012438"/>
    </source>
</evidence>
<dbReference type="PANTHER" id="PTHR42878:SF15">
    <property type="entry name" value="BACTERIOPHYTOCHROME"/>
    <property type="match status" value="1"/>
</dbReference>
<evidence type="ECO:0000313" key="7">
    <source>
        <dbReference type="EMBL" id="MCS3866256.1"/>
    </source>
</evidence>
<dbReference type="Pfam" id="PF00512">
    <property type="entry name" value="HisKA"/>
    <property type="match status" value="1"/>
</dbReference>
<dbReference type="PRINTS" id="PR00344">
    <property type="entry name" value="BCTRLSENSOR"/>
</dbReference>
<dbReference type="EMBL" id="JANUBF010000007">
    <property type="protein sequence ID" value="MCS4036281.1"/>
    <property type="molecule type" value="Genomic_DNA"/>
</dbReference>
<evidence type="ECO:0000256" key="1">
    <source>
        <dbReference type="ARBA" id="ARBA00000085"/>
    </source>
</evidence>
<dbReference type="InterPro" id="IPR036890">
    <property type="entry name" value="HATPase_C_sf"/>
</dbReference>
<dbReference type="CDD" id="cd00075">
    <property type="entry name" value="HATPase"/>
    <property type="match status" value="1"/>
</dbReference>
<comment type="caution">
    <text evidence="7">The sequence shown here is derived from an EMBL/GenBank/DDBJ whole genome shotgun (WGS) entry which is preliminary data.</text>
</comment>
<dbReference type="Proteomes" id="UP001155040">
    <property type="component" value="Unassembled WGS sequence"/>
</dbReference>
<gene>
    <name evidence="7" type="ORF">GGP82_002827</name>
    <name evidence="8" type="ORF">GGQ01_001341</name>
</gene>
<dbReference type="Gene3D" id="3.30.565.10">
    <property type="entry name" value="Histidine kinase-like ATPase, C-terminal domain"/>
    <property type="match status" value="1"/>
</dbReference>
<name>A0A9X2QZ95_9BACT</name>
<dbReference type="InterPro" id="IPR036097">
    <property type="entry name" value="HisK_dim/P_sf"/>
</dbReference>
<feature type="domain" description="Histidine kinase" evidence="6">
    <location>
        <begin position="10"/>
        <end position="227"/>
    </location>
</feature>
<dbReference type="RefSeq" id="WP_103015489.1">
    <property type="nucleotide sequence ID" value="NZ_CALTSD010000040.1"/>
</dbReference>
<dbReference type="CDD" id="cd00082">
    <property type="entry name" value="HisKA"/>
    <property type="match status" value="1"/>
</dbReference>
<evidence type="ECO:0000256" key="4">
    <source>
        <dbReference type="ARBA" id="ARBA00022679"/>
    </source>
</evidence>
<organism evidence="7 9">
    <name type="scientific">Salinibacter ruber</name>
    <dbReference type="NCBI Taxonomy" id="146919"/>
    <lineage>
        <taxon>Bacteria</taxon>
        <taxon>Pseudomonadati</taxon>
        <taxon>Rhodothermota</taxon>
        <taxon>Rhodothermia</taxon>
        <taxon>Rhodothermales</taxon>
        <taxon>Salinibacteraceae</taxon>
        <taxon>Salinibacter</taxon>
    </lineage>
</organism>
<keyword evidence="4" id="KW-0808">Transferase</keyword>
<dbReference type="AlphaFoldDB" id="A0A9X2QZ95"/>
<sequence>MSNDSRQLSTVLHELKNPILAIERLSDILLENDQDFSSDTKRKIELIHTSAKEASSYLEDLDFSSPPVLADDFSFAPVDVSALAERVVESFQPHAEYKDQTLRRAEFADEAMVVGDEVRLLEAMKNIVNNALKYSPRGETVDVQVQKTEAEVRFSVSDSGPGLSEDDLDRLFKPFQRLGQQPTDGEVSLGLGLYLVSEIISRHDGEVDVETEKGRGSIFTLILPAASVSANHQ</sequence>
<accession>A0A9X2QZ95</accession>
<dbReference type="GO" id="GO:0000155">
    <property type="term" value="F:phosphorelay sensor kinase activity"/>
    <property type="evidence" value="ECO:0007669"/>
    <property type="project" value="InterPro"/>
</dbReference>
<dbReference type="PANTHER" id="PTHR42878">
    <property type="entry name" value="TWO-COMPONENT HISTIDINE KINASE"/>
    <property type="match status" value="1"/>
</dbReference>
<dbReference type="GO" id="GO:0030295">
    <property type="term" value="F:protein kinase activator activity"/>
    <property type="evidence" value="ECO:0007669"/>
    <property type="project" value="TreeGrafter"/>
</dbReference>
<dbReference type="InterPro" id="IPR050351">
    <property type="entry name" value="BphY/WalK/GraS-like"/>
</dbReference>
<dbReference type="InterPro" id="IPR004358">
    <property type="entry name" value="Sig_transdc_His_kin-like_C"/>
</dbReference>
<protein>
    <recommendedName>
        <fullName evidence="2">histidine kinase</fullName>
        <ecNumber evidence="2">2.7.13.3</ecNumber>
    </recommendedName>
</protein>
<dbReference type="FunFam" id="3.30.565.10:FF:000006">
    <property type="entry name" value="Sensor histidine kinase WalK"/>
    <property type="match status" value="1"/>
</dbReference>
<keyword evidence="3" id="KW-0597">Phosphoprotein</keyword>
<dbReference type="InterPro" id="IPR005467">
    <property type="entry name" value="His_kinase_dom"/>
</dbReference>
<dbReference type="InterPro" id="IPR003594">
    <property type="entry name" value="HATPase_dom"/>
</dbReference>
<dbReference type="SUPFAM" id="SSF47384">
    <property type="entry name" value="Homodimeric domain of signal transducing histidine kinase"/>
    <property type="match status" value="1"/>
</dbReference>
<evidence type="ECO:0000313" key="8">
    <source>
        <dbReference type="EMBL" id="MCS4036281.1"/>
    </source>
</evidence>
<comment type="catalytic activity">
    <reaction evidence="1">
        <text>ATP + protein L-histidine = ADP + protein N-phospho-L-histidine.</text>
        <dbReference type="EC" id="2.7.13.3"/>
    </reaction>
</comment>
<proteinExistence type="predicted"/>
<dbReference type="InterPro" id="IPR003661">
    <property type="entry name" value="HisK_dim/P_dom"/>
</dbReference>
<dbReference type="EMBL" id="JANTYZ010000010">
    <property type="protein sequence ID" value="MCS3866256.1"/>
    <property type="molecule type" value="Genomic_DNA"/>
</dbReference>
<dbReference type="Gene3D" id="1.10.287.130">
    <property type="match status" value="1"/>
</dbReference>
<dbReference type="Proteomes" id="UP001155034">
    <property type="component" value="Unassembled WGS sequence"/>
</dbReference>
<dbReference type="GO" id="GO:0000156">
    <property type="term" value="F:phosphorelay response regulator activity"/>
    <property type="evidence" value="ECO:0007669"/>
    <property type="project" value="TreeGrafter"/>
</dbReference>
<dbReference type="SUPFAM" id="SSF55874">
    <property type="entry name" value="ATPase domain of HSP90 chaperone/DNA topoisomerase II/histidine kinase"/>
    <property type="match status" value="1"/>
</dbReference>